<evidence type="ECO:0000313" key="8">
    <source>
        <dbReference type="Proteomes" id="UP000671879"/>
    </source>
</evidence>
<name>A0A9Q7AAE4_9BACT</name>
<evidence type="ECO:0000256" key="1">
    <source>
        <dbReference type="ARBA" id="ARBA00000085"/>
    </source>
</evidence>
<comment type="catalytic activity">
    <reaction evidence="1">
        <text>ATP + protein L-histidine = ADP + protein N-phospho-L-histidine.</text>
        <dbReference type="EC" id="2.7.13.3"/>
    </reaction>
</comment>
<dbReference type="InterPro" id="IPR005467">
    <property type="entry name" value="His_kinase_dom"/>
</dbReference>
<sequence length="200" mass="22548">MLEDLSCHILDIAENSAVADADTVTILLEELRRDDWLLLSVEDDGRGMDEDRCSKVYDPFFTTRTTRRVGLGIPFLKQAAEACGGGLTLESRLGEGTKLKASFRYDHIDRPPLGDVASTLVTLLAGHPQIRWIYRHRVDDREFVFDSKEIVDVLEDREMLRTPDVAQWLRSYLSENLEEIGAASSAKGVETSSRLRHEPS</sequence>
<proteinExistence type="predicted"/>
<dbReference type="GO" id="GO:0000160">
    <property type="term" value="P:phosphorelay signal transduction system"/>
    <property type="evidence" value="ECO:0007669"/>
    <property type="project" value="UniProtKB-KW"/>
</dbReference>
<dbReference type="InterPro" id="IPR004358">
    <property type="entry name" value="Sig_transdc_His_kin-like_C"/>
</dbReference>
<evidence type="ECO:0000256" key="5">
    <source>
        <dbReference type="ARBA" id="ARBA00023012"/>
    </source>
</evidence>
<dbReference type="SMART" id="SM00387">
    <property type="entry name" value="HATPase_c"/>
    <property type="match status" value="1"/>
</dbReference>
<dbReference type="PANTHER" id="PTHR43711">
    <property type="entry name" value="TWO-COMPONENT HISTIDINE KINASE"/>
    <property type="match status" value="1"/>
</dbReference>
<accession>A0A9Q7AAE4</accession>
<dbReference type="EMBL" id="CP072943">
    <property type="protein sequence ID" value="QTX31608.1"/>
    <property type="molecule type" value="Genomic_DNA"/>
</dbReference>
<keyword evidence="3" id="KW-0808">Transferase</keyword>
<gene>
    <name evidence="7" type="ORF">KAR29_09570</name>
</gene>
<keyword evidence="5" id="KW-0902">Two-component regulatory system</keyword>
<dbReference type="GO" id="GO:0004673">
    <property type="term" value="F:protein histidine kinase activity"/>
    <property type="evidence" value="ECO:0007669"/>
    <property type="project" value="UniProtKB-EC"/>
</dbReference>
<organism evidence="7 8">
    <name type="scientific">Aminithiophilus ramosus</name>
    <dbReference type="NCBI Taxonomy" id="3029084"/>
    <lineage>
        <taxon>Bacteria</taxon>
        <taxon>Thermotogati</taxon>
        <taxon>Synergistota</taxon>
        <taxon>Synergistia</taxon>
        <taxon>Synergistales</taxon>
        <taxon>Aminithiophilaceae</taxon>
        <taxon>Aminithiophilus</taxon>
    </lineage>
</organism>
<dbReference type="KEGG" id="aram:KAR29_09570"/>
<keyword evidence="8" id="KW-1185">Reference proteome</keyword>
<reference evidence="8" key="1">
    <citation type="submission" date="2021-04" db="EMBL/GenBank/DDBJ databases">
        <title>A novel Synergistetes isolate from a pyrite-forming mixed culture.</title>
        <authorList>
            <person name="Bunk B."/>
            <person name="Sproer C."/>
            <person name="Spring S."/>
            <person name="Pester M."/>
        </authorList>
    </citation>
    <scope>NUCLEOTIDE SEQUENCE [LARGE SCALE GENOMIC DNA]</scope>
    <source>
        <strain evidence="8">J.5.4.2-T.3.5.2</strain>
    </source>
</reference>
<dbReference type="EC" id="2.7.13.3" evidence="2"/>
<dbReference type="AlphaFoldDB" id="A0A9Q7AAE4"/>
<keyword evidence="7" id="KW-0067">ATP-binding</keyword>
<dbReference type="InterPro" id="IPR036890">
    <property type="entry name" value="HATPase_C_sf"/>
</dbReference>
<dbReference type="InterPro" id="IPR003594">
    <property type="entry name" value="HATPase_dom"/>
</dbReference>
<dbReference type="PROSITE" id="PS50109">
    <property type="entry name" value="HIS_KIN"/>
    <property type="match status" value="1"/>
</dbReference>
<keyword evidence="4" id="KW-0418">Kinase</keyword>
<dbReference type="GO" id="GO:0005524">
    <property type="term" value="F:ATP binding"/>
    <property type="evidence" value="ECO:0007669"/>
    <property type="project" value="UniProtKB-KW"/>
</dbReference>
<dbReference type="RefSeq" id="WP_274372775.1">
    <property type="nucleotide sequence ID" value="NZ_CP072943.1"/>
</dbReference>
<evidence type="ECO:0000313" key="7">
    <source>
        <dbReference type="EMBL" id="QTX31608.1"/>
    </source>
</evidence>
<dbReference type="PRINTS" id="PR00344">
    <property type="entry name" value="BCTRLSENSOR"/>
</dbReference>
<dbReference type="PANTHER" id="PTHR43711:SF1">
    <property type="entry name" value="HISTIDINE KINASE 1"/>
    <property type="match status" value="1"/>
</dbReference>
<feature type="domain" description="Histidine kinase" evidence="6">
    <location>
        <begin position="1"/>
        <end position="107"/>
    </location>
</feature>
<dbReference type="SUPFAM" id="SSF55874">
    <property type="entry name" value="ATPase domain of HSP90 chaperone/DNA topoisomerase II/histidine kinase"/>
    <property type="match status" value="1"/>
</dbReference>
<dbReference type="InterPro" id="IPR050736">
    <property type="entry name" value="Sensor_HK_Regulatory"/>
</dbReference>
<evidence type="ECO:0000256" key="3">
    <source>
        <dbReference type="ARBA" id="ARBA00022679"/>
    </source>
</evidence>
<dbReference type="Proteomes" id="UP000671879">
    <property type="component" value="Chromosome"/>
</dbReference>
<evidence type="ECO:0000259" key="6">
    <source>
        <dbReference type="PROSITE" id="PS50109"/>
    </source>
</evidence>
<dbReference type="Gene3D" id="3.30.565.10">
    <property type="entry name" value="Histidine kinase-like ATPase, C-terminal domain"/>
    <property type="match status" value="1"/>
</dbReference>
<keyword evidence="7" id="KW-0547">Nucleotide-binding</keyword>
<evidence type="ECO:0000256" key="2">
    <source>
        <dbReference type="ARBA" id="ARBA00012438"/>
    </source>
</evidence>
<dbReference type="Pfam" id="PF02518">
    <property type="entry name" value="HATPase_c"/>
    <property type="match status" value="1"/>
</dbReference>
<evidence type="ECO:0000256" key="4">
    <source>
        <dbReference type="ARBA" id="ARBA00022777"/>
    </source>
</evidence>
<protein>
    <recommendedName>
        <fullName evidence="2">histidine kinase</fullName>
        <ecNumber evidence="2">2.7.13.3</ecNumber>
    </recommendedName>
</protein>